<proteinExistence type="predicted"/>
<accession>A0A814Z671</accession>
<dbReference type="Proteomes" id="UP000663828">
    <property type="component" value="Unassembled WGS sequence"/>
</dbReference>
<name>A0A814Z671_ADIRI</name>
<evidence type="ECO:0000313" key="2">
    <source>
        <dbReference type="EMBL" id="CAF1447244.1"/>
    </source>
</evidence>
<dbReference type="EMBL" id="CAJNOJ010000172">
    <property type="protein sequence ID" value="CAF1239389.1"/>
    <property type="molecule type" value="Genomic_DNA"/>
</dbReference>
<comment type="caution">
    <text evidence="1">The sequence shown here is derived from an EMBL/GenBank/DDBJ whole genome shotgun (WGS) entry which is preliminary data.</text>
</comment>
<dbReference type="AlphaFoldDB" id="A0A814Z671"/>
<organism evidence="1 4">
    <name type="scientific">Adineta ricciae</name>
    <name type="common">Rotifer</name>
    <dbReference type="NCBI Taxonomy" id="249248"/>
    <lineage>
        <taxon>Eukaryota</taxon>
        <taxon>Metazoa</taxon>
        <taxon>Spiralia</taxon>
        <taxon>Gnathifera</taxon>
        <taxon>Rotifera</taxon>
        <taxon>Eurotatoria</taxon>
        <taxon>Bdelloidea</taxon>
        <taxon>Adinetida</taxon>
        <taxon>Adinetidae</taxon>
        <taxon>Adineta</taxon>
    </lineage>
</organism>
<protein>
    <submittedName>
        <fullName evidence="1">Uncharacterized protein</fullName>
    </submittedName>
</protein>
<sequence>MTGYSKWNTASMKSLEDPGTGWFRTGLFALSDNDDLDADEEVMRPMIHFVEREFLLYFIAHLTLGPKDIQNDSFITPSLAKKPIDFVHLLQHGASVRDDKAEALVRNWYRVQSSETVTVPYTDRTKTSVKPYNC</sequence>
<evidence type="ECO:0000313" key="4">
    <source>
        <dbReference type="Proteomes" id="UP000663852"/>
    </source>
</evidence>
<reference evidence="1" key="1">
    <citation type="submission" date="2021-02" db="EMBL/GenBank/DDBJ databases">
        <authorList>
            <person name="Nowell W R."/>
        </authorList>
    </citation>
    <scope>NUCLEOTIDE SEQUENCE</scope>
</reference>
<evidence type="ECO:0000313" key="1">
    <source>
        <dbReference type="EMBL" id="CAF1239389.1"/>
    </source>
</evidence>
<dbReference type="EMBL" id="CAJNOR010003783">
    <property type="protein sequence ID" value="CAF1447244.1"/>
    <property type="molecule type" value="Genomic_DNA"/>
</dbReference>
<keyword evidence="3" id="KW-1185">Reference proteome</keyword>
<evidence type="ECO:0000313" key="3">
    <source>
        <dbReference type="Proteomes" id="UP000663828"/>
    </source>
</evidence>
<gene>
    <name evidence="1" type="ORF">EDS130_LOCUS27376</name>
    <name evidence="2" type="ORF">XAT740_LOCUS36661</name>
</gene>
<dbReference type="Proteomes" id="UP000663852">
    <property type="component" value="Unassembled WGS sequence"/>
</dbReference>